<evidence type="ECO:0000259" key="5">
    <source>
        <dbReference type="Pfam" id="PF13408"/>
    </source>
</evidence>
<keyword evidence="1" id="KW-0238">DNA-binding</keyword>
<comment type="caution">
    <text evidence="6">The sequence shown here is derived from an EMBL/GenBank/DDBJ whole genome shotgun (WGS) entry which is preliminary data.</text>
</comment>
<dbReference type="EMBL" id="BARW01007319">
    <property type="protein sequence ID" value="GAI86655.1"/>
    <property type="molecule type" value="Genomic_DNA"/>
</dbReference>
<dbReference type="PANTHER" id="PTHR30461">
    <property type="entry name" value="DNA-INVERTASE FROM LAMBDOID PROPHAGE"/>
    <property type="match status" value="1"/>
</dbReference>
<evidence type="ECO:0000313" key="6">
    <source>
        <dbReference type="EMBL" id="GAI86655.1"/>
    </source>
</evidence>
<dbReference type="InterPro" id="IPR050639">
    <property type="entry name" value="SSR_resolvase"/>
</dbReference>
<feature type="domain" description="Recombinase zinc beta ribbon" evidence="5">
    <location>
        <begin position="85"/>
        <end position="149"/>
    </location>
</feature>
<dbReference type="GO" id="GO:0003677">
    <property type="term" value="F:DNA binding"/>
    <property type="evidence" value="ECO:0007669"/>
    <property type="project" value="UniProtKB-KW"/>
</dbReference>
<protein>
    <recommendedName>
        <fullName evidence="7">Recombinase domain-containing protein</fullName>
    </recommendedName>
</protein>
<dbReference type="PANTHER" id="PTHR30461:SF2">
    <property type="entry name" value="SERINE RECOMBINASE PINE-RELATED"/>
    <property type="match status" value="1"/>
</dbReference>
<feature type="domain" description="Recombinase" evidence="4">
    <location>
        <begin position="1"/>
        <end position="70"/>
    </location>
</feature>
<dbReference type="InterPro" id="IPR025827">
    <property type="entry name" value="Zn_ribbon_recom_dom"/>
</dbReference>
<proteinExistence type="predicted"/>
<dbReference type="Pfam" id="PF07508">
    <property type="entry name" value="Recombinase"/>
    <property type="match status" value="1"/>
</dbReference>
<dbReference type="Gene3D" id="3.90.1750.20">
    <property type="entry name" value="Putative Large Serine Recombinase, Chain B, Domain 2"/>
    <property type="match status" value="1"/>
</dbReference>
<dbReference type="InterPro" id="IPR011109">
    <property type="entry name" value="DNA_bind_recombinase_dom"/>
</dbReference>
<keyword evidence="3" id="KW-0175">Coiled coil</keyword>
<evidence type="ECO:0000256" key="3">
    <source>
        <dbReference type="SAM" id="Coils"/>
    </source>
</evidence>
<dbReference type="AlphaFoldDB" id="X1TGE6"/>
<feature type="coiled-coil region" evidence="3">
    <location>
        <begin position="173"/>
        <end position="248"/>
    </location>
</feature>
<keyword evidence="2" id="KW-0233">DNA recombination</keyword>
<feature type="non-terminal residue" evidence="6">
    <location>
        <position position="1"/>
    </location>
</feature>
<gene>
    <name evidence="6" type="ORF">S12H4_15266</name>
</gene>
<dbReference type="Pfam" id="PF13408">
    <property type="entry name" value="Zn_ribbon_recom"/>
    <property type="match status" value="1"/>
</dbReference>
<evidence type="ECO:0000259" key="4">
    <source>
        <dbReference type="Pfam" id="PF07508"/>
    </source>
</evidence>
<evidence type="ECO:0000256" key="1">
    <source>
        <dbReference type="ARBA" id="ARBA00023125"/>
    </source>
</evidence>
<evidence type="ECO:0000256" key="2">
    <source>
        <dbReference type="ARBA" id="ARBA00023172"/>
    </source>
</evidence>
<dbReference type="InterPro" id="IPR038109">
    <property type="entry name" value="DNA_bind_recomb_sf"/>
</dbReference>
<sequence>HEILTNPAYMGKTYAFTYSYTESKQNPGTSGPKRKRLVRKPVEEWVEIPGATPAIISQETFDLAQAKLGQNKNLFRRNTKREYFLRGYVFCSYCGRRYRAKSVKPKKGENVNYVPYYQCPGGDRIVSPTRCQNRRWNANRLEKLVWEQIESLLTKPEVVLAGLKTRIDDTNEVNHLDQEVGQVNRRLEALDKEQEQLLQWALKGFPEETVIAENKRINGQRAILEQRKGELETRIEQAKQTEANMESIERFCDLVRQNLGDFTFEDKRLALEALQIRVRLDGNNINIEGAIPIAGMSEKSGTPRCSELEGHTSFPFRIPVLAG</sequence>
<accession>X1TGE6</accession>
<organism evidence="6">
    <name type="scientific">marine sediment metagenome</name>
    <dbReference type="NCBI Taxonomy" id="412755"/>
    <lineage>
        <taxon>unclassified sequences</taxon>
        <taxon>metagenomes</taxon>
        <taxon>ecological metagenomes</taxon>
    </lineage>
</organism>
<reference evidence="6" key="1">
    <citation type="journal article" date="2014" name="Front. Microbiol.">
        <title>High frequency of phylogenetically diverse reductive dehalogenase-homologous genes in deep subseafloor sedimentary metagenomes.</title>
        <authorList>
            <person name="Kawai M."/>
            <person name="Futagami T."/>
            <person name="Toyoda A."/>
            <person name="Takaki Y."/>
            <person name="Nishi S."/>
            <person name="Hori S."/>
            <person name="Arai W."/>
            <person name="Tsubouchi T."/>
            <person name="Morono Y."/>
            <person name="Uchiyama I."/>
            <person name="Ito T."/>
            <person name="Fujiyama A."/>
            <person name="Inagaki F."/>
            <person name="Takami H."/>
        </authorList>
    </citation>
    <scope>NUCLEOTIDE SEQUENCE</scope>
    <source>
        <strain evidence="6">Expedition CK06-06</strain>
    </source>
</reference>
<evidence type="ECO:0008006" key="7">
    <source>
        <dbReference type="Google" id="ProtNLM"/>
    </source>
</evidence>
<name>X1TGE6_9ZZZZ</name>
<dbReference type="GO" id="GO:0000150">
    <property type="term" value="F:DNA strand exchange activity"/>
    <property type="evidence" value="ECO:0007669"/>
    <property type="project" value="InterPro"/>
</dbReference>